<evidence type="ECO:0000313" key="3">
    <source>
        <dbReference type="EMBL" id="BDE04880.1"/>
    </source>
</evidence>
<reference evidence="3 4" key="1">
    <citation type="journal article" date="2022" name="ISME Commun">
        <title>Vulcanimicrobium alpinus gen. nov. sp. nov., the first cultivated representative of the candidate phylum 'Eremiobacterota', is a metabolically versatile aerobic anoxygenic phototroph.</title>
        <authorList>
            <person name="Yabe S."/>
            <person name="Muto K."/>
            <person name="Abe K."/>
            <person name="Yokota A."/>
            <person name="Staudigel H."/>
            <person name="Tebo B.M."/>
        </authorList>
    </citation>
    <scope>NUCLEOTIDE SEQUENCE [LARGE SCALE GENOMIC DNA]</scope>
    <source>
        <strain evidence="3 4">WC8-2</strain>
    </source>
</reference>
<gene>
    <name evidence="3" type="ORF">WPS_01560</name>
</gene>
<accession>A0AAN1XS34</accession>
<dbReference type="AlphaFoldDB" id="A0AAN1XS34"/>
<dbReference type="InterPro" id="IPR025983">
    <property type="entry name" value="Cys_rich_CPCC"/>
</dbReference>
<dbReference type="Pfam" id="PF14206">
    <property type="entry name" value="Cys_rich_CPCC"/>
    <property type="match status" value="1"/>
</dbReference>
<dbReference type="EMBL" id="AP025523">
    <property type="protein sequence ID" value="BDE04880.1"/>
    <property type="molecule type" value="Genomic_DNA"/>
</dbReference>
<name>A0AAN1XS34_UNVUL</name>
<organism evidence="3 4">
    <name type="scientific">Vulcanimicrobium alpinum</name>
    <dbReference type="NCBI Taxonomy" id="3016050"/>
    <lineage>
        <taxon>Bacteria</taxon>
        <taxon>Bacillati</taxon>
        <taxon>Vulcanimicrobiota</taxon>
        <taxon>Vulcanimicrobiia</taxon>
        <taxon>Vulcanimicrobiales</taxon>
        <taxon>Vulcanimicrobiaceae</taxon>
        <taxon>Vulcanimicrobium</taxon>
    </lineage>
</organism>
<dbReference type="RefSeq" id="WP_317995969.1">
    <property type="nucleotide sequence ID" value="NZ_AP025523.1"/>
</dbReference>
<keyword evidence="4" id="KW-1185">Reference proteome</keyword>
<dbReference type="KEGG" id="vab:WPS_01560"/>
<feature type="domain" description="Cysteine-rich CPCC" evidence="2">
    <location>
        <begin position="11"/>
        <end position="80"/>
    </location>
</feature>
<protein>
    <recommendedName>
        <fullName evidence="2">Cysteine-rich CPCC domain-containing protein</fullName>
    </recommendedName>
</protein>
<proteinExistence type="predicted"/>
<evidence type="ECO:0000313" key="4">
    <source>
        <dbReference type="Proteomes" id="UP001317532"/>
    </source>
</evidence>
<dbReference type="Proteomes" id="UP001317532">
    <property type="component" value="Chromosome"/>
</dbReference>
<evidence type="ECO:0000259" key="2">
    <source>
        <dbReference type="Pfam" id="PF14206"/>
    </source>
</evidence>
<feature type="region of interest" description="Disordered" evidence="1">
    <location>
        <begin position="43"/>
        <end position="63"/>
    </location>
</feature>
<sequence length="128" mass="14044">MREQRDGARATCPCCAYPTINGRAACEICALCGWEDDGQDDPEFAPGALRDPDAVAGGPNHDYSLTEARENYAAYTTMYRPTDRDFEHERAQSNVKRAIAAAYDRSVEGDATFAEADAEARALMDDLE</sequence>
<evidence type="ECO:0000256" key="1">
    <source>
        <dbReference type="SAM" id="MobiDB-lite"/>
    </source>
</evidence>